<evidence type="ECO:0008006" key="4">
    <source>
        <dbReference type="Google" id="ProtNLM"/>
    </source>
</evidence>
<gene>
    <name evidence="2" type="ORF">CBP12_04670</name>
</gene>
<dbReference type="Pfam" id="PF20398">
    <property type="entry name" value="DUF6691"/>
    <property type="match status" value="1"/>
</dbReference>
<reference evidence="3" key="1">
    <citation type="submission" date="2017-05" db="EMBL/GenBank/DDBJ databases">
        <authorList>
            <person name="Sung H."/>
        </authorList>
    </citation>
    <scope>NUCLEOTIDE SEQUENCE [LARGE SCALE GENOMIC DNA]</scope>
    <source>
        <strain evidence="3">AMac2203</strain>
    </source>
</reference>
<dbReference type="InterPro" id="IPR046513">
    <property type="entry name" value="DUF6691"/>
</dbReference>
<keyword evidence="1" id="KW-0812">Transmembrane</keyword>
<name>A0A1Y0CWA8_9GAMM</name>
<keyword evidence="1" id="KW-0472">Membrane</keyword>
<evidence type="ECO:0000313" key="2">
    <source>
        <dbReference type="EMBL" id="ART79529.1"/>
    </source>
</evidence>
<evidence type="ECO:0000313" key="3">
    <source>
        <dbReference type="Proteomes" id="UP000243793"/>
    </source>
</evidence>
<feature type="transmembrane region" description="Helical" evidence="1">
    <location>
        <begin position="47"/>
        <end position="64"/>
    </location>
</feature>
<evidence type="ECO:0000256" key="1">
    <source>
        <dbReference type="SAM" id="Phobius"/>
    </source>
</evidence>
<organism evidence="2 3">
    <name type="scientific">Oceanisphaera avium</name>
    <dbReference type="NCBI Taxonomy" id="1903694"/>
    <lineage>
        <taxon>Bacteria</taxon>
        <taxon>Pseudomonadati</taxon>
        <taxon>Pseudomonadota</taxon>
        <taxon>Gammaproteobacteria</taxon>
        <taxon>Aeromonadales</taxon>
        <taxon>Aeromonadaceae</taxon>
        <taxon>Oceanisphaera</taxon>
    </lineage>
</organism>
<dbReference type="OrthoDB" id="9790409at2"/>
<feature type="transmembrane region" description="Helical" evidence="1">
    <location>
        <begin position="120"/>
        <end position="138"/>
    </location>
</feature>
<dbReference type="RefSeq" id="WP_086963403.1">
    <property type="nucleotide sequence ID" value="NZ_CP021376.1"/>
</dbReference>
<sequence length="143" mass="15378">MLNKSRLLMVVALASGALFGLGISISGMINPEKVQGFLNITREWDPSLGLVMAAALAVFMPGYYRWRQAGQTQCVLGNDLPKLAKPIIDKRLVIGASLFGAGWGWVGICPGSAMALLASLQWQAGLFVLAMLAGFWLVKKMQP</sequence>
<dbReference type="EMBL" id="CP021376">
    <property type="protein sequence ID" value="ART79529.1"/>
    <property type="molecule type" value="Genomic_DNA"/>
</dbReference>
<dbReference type="KEGG" id="ocm:CBP12_04670"/>
<keyword evidence="1" id="KW-1133">Transmembrane helix</keyword>
<dbReference type="AlphaFoldDB" id="A0A1Y0CWA8"/>
<keyword evidence="3" id="KW-1185">Reference proteome</keyword>
<feature type="transmembrane region" description="Helical" evidence="1">
    <location>
        <begin position="7"/>
        <end position="27"/>
    </location>
</feature>
<feature type="transmembrane region" description="Helical" evidence="1">
    <location>
        <begin position="92"/>
        <end position="114"/>
    </location>
</feature>
<protein>
    <recommendedName>
        <fullName evidence="4">YeeE/YedE family protein</fullName>
    </recommendedName>
</protein>
<dbReference type="Proteomes" id="UP000243793">
    <property type="component" value="Chromosome"/>
</dbReference>
<proteinExistence type="predicted"/>
<accession>A0A1Y0CWA8</accession>